<keyword evidence="3" id="KW-1185">Reference proteome</keyword>
<evidence type="ECO:0000313" key="3">
    <source>
        <dbReference type="Proteomes" id="UP001230051"/>
    </source>
</evidence>
<reference evidence="2" key="1">
    <citation type="submission" date="2022-02" db="EMBL/GenBank/DDBJ databases">
        <title>Atlantic sturgeon de novo genome assembly.</title>
        <authorList>
            <person name="Stock M."/>
            <person name="Klopp C."/>
            <person name="Guiguen Y."/>
            <person name="Cabau C."/>
            <person name="Parinello H."/>
            <person name="Santidrian Yebra-Pimentel E."/>
            <person name="Kuhl H."/>
            <person name="Dirks R.P."/>
            <person name="Guessner J."/>
            <person name="Wuertz S."/>
            <person name="Du K."/>
            <person name="Schartl M."/>
        </authorList>
    </citation>
    <scope>NUCLEOTIDE SEQUENCE</scope>
    <source>
        <strain evidence="2">STURGEONOMICS-FGT-2020</strain>
        <tissue evidence="2">Whole blood</tissue>
    </source>
</reference>
<proteinExistence type="predicted"/>
<feature type="domain" description="DUF4806" evidence="1">
    <location>
        <begin position="60"/>
        <end position="137"/>
    </location>
</feature>
<dbReference type="InterPro" id="IPR032071">
    <property type="entry name" value="DUF4806"/>
</dbReference>
<dbReference type="Proteomes" id="UP001230051">
    <property type="component" value="Unassembled WGS sequence"/>
</dbReference>
<dbReference type="PANTHER" id="PTHR34153">
    <property type="entry name" value="SI:CH211-262H13.3-RELATED-RELATED"/>
    <property type="match status" value="1"/>
</dbReference>
<sequence length="146" mass="16354">MYQVAHINKYELIKVLNSAARNRHSVTSLEEIKSELTIVKRMVANIAKQLNSGSEVALQDDVSLPLNTFEQVDRLEQLLEEKSCKDQMTAFLGTIGGVDDPTAVRRIMAALLGNELATKFNWKGLGNKRSFYDLKLREVMAGELLS</sequence>
<accession>A0AAD8CFP6</accession>
<dbReference type="Pfam" id="PF16064">
    <property type="entry name" value="DUF4806"/>
    <property type="match status" value="1"/>
</dbReference>
<protein>
    <recommendedName>
        <fullName evidence="1">DUF4806 domain-containing protein</fullName>
    </recommendedName>
</protein>
<dbReference type="EMBL" id="JAGXEW010000058">
    <property type="protein sequence ID" value="KAK1150524.1"/>
    <property type="molecule type" value="Genomic_DNA"/>
</dbReference>
<dbReference type="AlphaFoldDB" id="A0AAD8CFP6"/>
<name>A0AAD8CFP6_ACIOX</name>
<evidence type="ECO:0000259" key="1">
    <source>
        <dbReference type="Pfam" id="PF16064"/>
    </source>
</evidence>
<dbReference type="PANTHER" id="PTHR34153:SF2">
    <property type="entry name" value="SI:CH211-262H13.3-RELATED"/>
    <property type="match status" value="1"/>
</dbReference>
<evidence type="ECO:0000313" key="2">
    <source>
        <dbReference type="EMBL" id="KAK1150524.1"/>
    </source>
</evidence>
<gene>
    <name evidence="2" type="ORF">AOXY_G33771</name>
</gene>
<comment type="caution">
    <text evidence="2">The sequence shown here is derived from an EMBL/GenBank/DDBJ whole genome shotgun (WGS) entry which is preliminary data.</text>
</comment>
<organism evidence="2 3">
    <name type="scientific">Acipenser oxyrinchus oxyrinchus</name>
    <dbReference type="NCBI Taxonomy" id="40147"/>
    <lineage>
        <taxon>Eukaryota</taxon>
        <taxon>Metazoa</taxon>
        <taxon>Chordata</taxon>
        <taxon>Craniata</taxon>
        <taxon>Vertebrata</taxon>
        <taxon>Euteleostomi</taxon>
        <taxon>Actinopterygii</taxon>
        <taxon>Chondrostei</taxon>
        <taxon>Acipenseriformes</taxon>
        <taxon>Acipenseridae</taxon>
        <taxon>Acipenser</taxon>
    </lineage>
</organism>